<dbReference type="Gene3D" id="2.70.40.10">
    <property type="match status" value="1"/>
</dbReference>
<dbReference type="RefSeq" id="WP_097154352.1">
    <property type="nucleotide sequence ID" value="NZ_OBEL01000003.1"/>
</dbReference>
<keyword evidence="5" id="KW-0479">Metal-binding</keyword>
<dbReference type="InterPro" id="IPR008181">
    <property type="entry name" value="dUTPase"/>
</dbReference>
<evidence type="ECO:0000256" key="3">
    <source>
        <dbReference type="ARBA" id="ARBA00023080"/>
    </source>
</evidence>
<comment type="function">
    <text evidence="5">This enzyme is involved in nucleotide metabolism: it produces dUMP, the immediate precursor of thymidine nucleotides and it decreases the intracellular concentration of dUTP so that uracil cannot be incorporated into DNA.</text>
</comment>
<comment type="catalytic activity">
    <reaction evidence="4 5">
        <text>dUTP + H2O = dUMP + diphosphate + H(+)</text>
        <dbReference type="Rhea" id="RHEA:10248"/>
        <dbReference type="ChEBI" id="CHEBI:15377"/>
        <dbReference type="ChEBI" id="CHEBI:15378"/>
        <dbReference type="ChEBI" id="CHEBI:33019"/>
        <dbReference type="ChEBI" id="CHEBI:61555"/>
        <dbReference type="ChEBI" id="CHEBI:246422"/>
        <dbReference type="EC" id="3.6.1.23"/>
    </reaction>
</comment>
<feature type="binding site" evidence="5">
    <location>
        <begin position="70"/>
        <end position="72"/>
    </location>
    <ligand>
        <name>substrate</name>
    </ligand>
</feature>
<proteinExistence type="inferred from homology"/>
<dbReference type="GO" id="GO:0004170">
    <property type="term" value="F:dUTP diphosphatase activity"/>
    <property type="evidence" value="ECO:0007669"/>
    <property type="project" value="UniProtKB-UniRule"/>
</dbReference>
<dbReference type="InterPro" id="IPR036157">
    <property type="entry name" value="dUTPase-like_sf"/>
</dbReference>
<dbReference type="PANTHER" id="PTHR11241:SF0">
    <property type="entry name" value="DEOXYURIDINE 5'-TRIPHOSPHATE NUCLEOTIDOHYDROLASE"/>
    <property type="match status" value="1"/>
</dbReference>
<dbReference type="Pfam" id="PF00692">
    <property type="entry name" value="dUTPase"/>
    <property type="match status" value="1"/>
</dbReference>
<dbReference type="EC" id="3.6.1.23" evidence="5"/>
<dbReference type="GO" id="GO:0006226">
    <property type="term" value="P:dUMP biosynthetic process"/>
    <property type="evidence" value="ECO:0007669"/>
    <property type="project" value="UniProtKB-UniRule"/>
</dbReference>
<dbReference type="UniPathway" id="UPA00610">
    <property type="reaction ID" value="UER00666"/>
</dbReference>
<dbReference type="Proteomes" id="UP000219439">
    <property type="component" value="Unassembled WGS sequence"/>
</dbReference>
<dbReference type="NCBIfam" id="TIGR00576">
    <property type="entry name" value="dut"/>
    <property type="match status" value="1"/>
</dbReference>
<evidence type="ECO:0000313" key="8">
    <source>
        <dbReference type="Proteomes" id="UP000219439"/>
    </source>
</evidence>
<evidence type="ECO:0000259" key="6">
    <source>
        <dbReference type="Pfam" id="PF00692"/>
    </source>
</evidence>
<gene>
    <name evidence="5" type="primary">dut</name>
    <name evidence="7" type="ORF">SAMN06265368_3099</name>
</gene>
<dbReference type="InterPro" id="IPR029054">
    <property type="entry name" value="dUTPase-like"/>
</dbReference>
<organism evidence="7 8">
    <name type="scientific">Cohaesibacter gelatinilyticus</name>
    <dbReference type="NCBI Taxonomy" id="372072"/>
    <lineage>
        <taxon>Bacteria</taxon>
        <taxon>Pseudomonadati</taxon>
        <taxon>Pseudomonadota</taxon>
        <taxon>Alphaproteobacteria</taxon>
        <taxon>Hyphomicrobiales</taxon>
        <taxon>Cohaesibacteraceae</taxon>
    </lineage>
</organism>
<feature type="domain" description="dUTPase-like" evidence="6">
    <location>
        <begin position="17"/>
        <end position="152"/>
    </location>
</feature>
<keyword evidence="3 5" id="KW-0546">Nucleotide metabolism</keyword>
<dbReference type="GO" id="GO:0000287">
    <property type="term" value="F:magnesium ion binding"/>
    <property type="evidence" value="ECO:0007669"/>
    <property type="project" value="UniProtKB-UniRule"/>
</dbReference>
<comment type="pathway">
    <text evidence="5">Pyrimidine metabolism; dUMP biosynthesis; dUMP from dCTP (dUTP route): step 2/2.</text>
</comment>
<evidence type="ECO:0000313" key="7">
    <source>
        <dbReference type="EMBL" id="SNZ20003.1"/>
    </source>
</evidence>
<name>A0A285PFC4_9HYPH</name>
<keyword evidence="8" id="KW-1185">Reference proteome</keyword>
<sequence length="154" mass="16441">MTKLAFRALPHFEGLSLPRYESAEAAGMDVRAANDADEPIILKANGGRALVPTGLTMALEAGFEAQMRPRSGLAFKHGVTVLNSPGTIDSDYRGELKIILINHGDEDFVIERGMRIGQMIIAPVLQVEVVEVVEVDALPDSVRGSGGFGSTGKH</sequence>
<reference evidence="7 8" key="1">
    <citation type="submission" date="2017-09" db="EMBL/GenBank/DDBJ databases">
        <authorList>
            <person name="Ehlers B."/>
            <person name="Leendertz F.H."/>
        </authorList>
    </citation>
    <scope>NUCLEOTIDE SEQUENCE [LARGE SCALE GENOMIC DNA]</scope>
    <source>
        <strain evidence="7 8">DSM 18289</strain>
    </source>
</reference>
<feature type="binding site" evidence="5">
    <location>
        <position position="83"/>
    </location>
    <ligand>
        <name>substrate</name>
    </ligand>
</feature>
<dbReference type="NCBIfam" id="NF001862">
    <property type="entry name" value="PRK00601.1"/>
    <property type="match status" value="1"/>
</dbReference>
<dbReference type="InterPro" id="IPR033704">
    <property type="entry name" value="dUTPase_trimeric"/>
</dbReference>
<comment type="similarity">
    <text evidence="1 5">Belongs to the dUTPase family.</text>
</comment>
<keyword evidence="5" id="KW-0460">Magnesium</keyword>
<comment type="cofactor">
    <cofactor evidence="5">
        <name>Mg(2+)</name>
        <dbReference type="ChEBI" id="CHEBI:18420"/>
    </cofactor>
</comment>
<dbReference type="CDD" id="cd07557">
    <property type="entry name" value="trimeric_dUTPase"/>
    <property type="match status" value="1"/>
</dbReference>
<dbReference type="SUPFAM" id="SSF51283">
    <property type="entry name" value="dUTPase-like"/>
    <property type="match status" value="1"/>
</dbReference>
<dbReference type="AlphaFoldDB" id="A0A285PFC4"/>
<feature type="binding site" evidence="5">
    <location>
        <begin position="87"/>
        <end position="89"/>
    </location>
    <ligand>
        <name>substrate</name>
    </ligand>
</feature>
<protein>
    <recommendedName>
        <fullName evidence="5">Deoxyuridine 5'-triphosphate nucleotidohydrolase</fullName>
        <shortName evidence="5">dUTPase</shortName>
        <ecNumber evidence="5">3.6.1.23</ecNumber>
    </recommendedName>
    <alternativeName>
        <fullName evidence="5">dUTP pyrophosphatase</fullName>
    </alternativeName>
</protein>
<comment type="caution">
    <text evidence="5">Lacks conserved residue(s) required for the propagation of feature annotation.</text>
</comment>
<dbReference type="OrthoDB" id="9809956at2"/>
<dbReference type="PANTHER" id="PTHR11241">
    <property type="entry name" value="DEOXYURIDINE 5'-TRIPHOSPHATE NUCLEOTIDOHYDROLASE"/>
    <property type="match status" value="1"/>
</dbReference>
<dbReference type="EMBL" id="OBEL01000003">
    <property type="protein sequence ID" value="SNZ20003.1"/>
    <property type="molecule type" value="Genomic_DNA"/>
</dbReference>
<evidence type="ECO:0000256" key="1">
    <source>
        <dbReference type="ARBA" id="ARBA00006581"/>
    </source>
</evidence>
<dbReference type="HAMAP" id="MF_00116">
    <property type="entry name" value="dUTPase_bact"/>
    <property type="match status" value="1"/>
</dbReference>
<evidence type="ECO:0000256" key="4">
    <source>
        <dbReference type="ARBA" id="ARBA00047686"/>
    </source>
</evidence>
<keyword evidence="2 5" id="KW-0378">Hydrolase</keyword>
<dbReference type="GO" id="GO:0046081">
    <property type="term" value="P:dUTP catabolic process"/>
    <property type="evidence" value="ECO:0007669"/>
    <property type="project" value="InterPro"/>
</dbReference>
<evidence type="ECO:0000256" key="5">
    <source>
        <dbReference type="HAMAP-Rule" id="MF_00116"/>
    </source>
</evidence>
<accession>A0A285PFC4</accession>
<evidence type="ECO:0000256" key="2">
    <source>
        <dbReference type="ARBA" id="ARBA00022801"/>
    </source>
</evidence>